<organism evidence="4 5">
    <name type="scientific">Petrotoga miotherma DSM 10691</name>
    <dbReference type="NCBI Taxonomy" id="1434326"/>
    <lineage>
        <taxon>Bacteria</taxon>
        <taxon>Thermotogati</taxon>
        <taxon>Thermotogota</taxon>
        <taxon>Thermotogae</taxon>
        <taxon>Petrotogales</taxon>
        <taxon>Petrotogaceae</taxon>
        <taxon>Petrotoga</taxon>
    </lineage>
</organism>
<comment type="similarity">
    <text evidence="1">Belongs to the argonaute family. Long pAgo subfamily.</text>
</comment>
<keyword evidence="5" id="KW-1185">Reference proteome</keyword>
<comment type="caution">
    <text evidence="4">The sequence shown here is derived from an EMBL/GenBank/DDBJ whole genome shotgun (WGS) entry which is preliminary data.</text>
</comment>
<evidence type="ECO:0000256" key="2">
    <source>
        <dbReference type="ARBA" id="ARBA00035032"/>
    </source>
</evidence>
<dbReference type="Gene3D" id="3.40.50.2300">
    <property type="match status" value="1"/>
</dbReference>
<protein>
    <recommendedName>
        <fullName evidence="2">Protein argonaute</fullName>
    </recommendedName>
</protein>
<evidence type="ECO:0000259" key="3">
    <source>
        <dbReference type="PROSITE" id="PS50822"/>
    </source>
</evidence>
<evidence type="ECO:0000313" key="4">
    <source>
        <dbReference type="EMBL" id="PNR99302.1"/>
    </source>
</evidence>
<dbReference type="InterPro" id="IPR036397">
    <property type="entry name" value="RNaseH_sf"/>
</dbReference>
<dbReference type="AlphaFoldDB" id="A0A2K1P931"/>
<dbReference type="InterPro" id="IPR003165">
    <property type="entry name" value="Piwi"/>
</dbReference>
<dbReference type="PROSITE" id="PS50822">
    <property type="entry name" value="PIWI"/>
    <property type="match status" value="1"/>
</dbReference>
<sequence length="438" mass="50664">MSSFYAEIIDEPWLRFGNGVTEKFTFRGLGRGGPFDIHQLSRKEKLNVLFIYPEGKKDISDYMFDKLVSGYRNFNGFNRLFRQDLQKINGLEIPIKSISQGAVIANEYKTKLKNFLQNQRNEIDTAIIMHPGKPYFTYESPYFSTKILLAAHGKPTQSIDIEKFENLIGNDSLKYYLANVSLAIYAKTGGKPWALDIGPGGSDLILGVGGTRVDTQNYFAFTTLFERNGTFDYWASDISRGEEGYVKLLKSQISIVIDDYIKEHPETQVKKVSFHIAGKRPGKLEKQAVLEVMKERGAEFEYALFHINTSSLFWIMDDKNNFFLPNEGLKVSLTSKDFLIIVEGYRPAVKSIRRLVKPLRITAIDFTVPYEEIHNMVKEIYWLTRMNWKGFRAKKIPVSVYYPRILAYLLYNLRMHDREGVFNDIMLETTLRKKAWFL</sequence>
<dbReference type="GO" id="GO:0003676">
    <property type="term" value="F:nucleic acid binding"/>
    <property type="evidence" value="ECO:0007669"/>
    <property type="project" value="InterPro"/>
</dbReference>
<proteinExistence type="inferred from homology"/>
<dbReference type="SUPFAM" id="SSF53098">
    <property type="entry name" value="Ribonuclease H-like"/>
    <property type="match status" value="1"/>
</dbReference>
<gene>
    <name evidence="4" type="ORF">X928_07870</name>
</gene>
<accession>A0A2K1P931</accession>
<evidence type="ECO:0000256" key="1">
    <source>
        <dbReference type="ARBA" id="ARBA00035012"/>
    </source>
</evidence>
<dbReference type="Gene3D" id="3.30.420.10">
    <property type="entry name" value="Ribonuclease H-like superfamily/Ribonuclease H"/>
    <property type="match status" value="1"/>
</dbReference>
<dbReference type="EMBL" id="AZRM01000037">
    <property type="protein sequence ID" value="PNR99302.1"/>
    <property type="molecule type" value="Genomic_DNA"/>
</dbReference>
<feature type="domain" description="Piwi" evidence="3">
    <location>
        <begin position="155"/>
        <end position="415"/>
    </location>
</feature>
<dbReference type="RefSeq" id="WP_103079194.1">
    <property type="nucleotide sequence ID" value="NZ_AZRM01000037.1"/>
</dbReference>
<name>A0A2K1P931_9BACT</name>
<reference evidence="4 5" key="1">
    <citation type="submission" date="2013-12" db="EMBL/GenBank/DDBJ databases">
        <title>Comparative genomics of Petrotoga isolates.</title>
        <authorList>
            <person name="Nesbo C.L."/>
            <person name="Charchuk R."/>
            <person name="Chow K."/>
        </authorList>
    </citation>
    <scope>NUCLEOTIDE SEQUENCE [LARGE SCALE GENOMIC DNA]</scope>
    <source>
        <strain evidence="4 5">DSM 10691</strain>
    </source>
</reference>
<dbReference type="SMART" id="SM00950">
    <property type="entry name" value="Piwi"/>
    <property type="match status" value="1"/>
</dbReference>
<evidence type="ECO:0000313" key="5">
    <source>
        <dbReference type="Proteomes" id="UP000236199"/>
    </source>
</evidence>
<dbReference type="Pfam" id="PF02171">
    <property type="entry name" value="Piwi"/>
    <property type="match status" value="1"/>
</dbReference>
<dbReference type="Proteomes" id="UP000236199">
    <property type="component" value="Unassembled WGS sequence"/>
</dbReference>
<dbReference type="InterPro" id="IPR012337">
    <property type="entry name" value="RNaseH-like_sf"/>
</dbReference>
<dbReference type="OrthoDB" id="580851at2"/>